<dbReference type="GO" id="GO:0015935">
    <property type="term" value="C:small ribosomal subunit"/>
    <property type="evidence" value="ECO:0007669"/>
    <property type="project" value="TreeGrafter"/>
</dbReference>
<dbReference type="InterPro" id="IPR036510">
    <property type="entry name" value="Ribosomal_bS20_sf"/>
</dbReference>
<dbReference type="GO" id="GO:0003735">
    <property type="term" value="F:structural constituent of ribosome"/>
    <property type="evidence" value="ECO:0007669"/>
    <property type="project" value="InterPro"/>
</dbReference>
<comment type="caution">
    <text evidence="9">The sequence shown here is derived from an EMBL/GenBank/DDBJ whole genome shotgun (WGS) entry which is preliminary data.</text>
</comment>
<evidence type="ECO:0000256" key="6">
    <source>
        <dbReference type="ARBA" id="ARBA00023274"/>
    </source>
</evidence>
<name>A0A4R8A4F6_9FIRM</name>
<dbReference type="OrthoDB" id="9808392at2"/>
<dbReference type="GO" id="GO:0070181">
    <property type="term" value="F:small ribosomal subunit rRNA binding"/>
    <property type="evidence" value="ECO:0007669"/>
    <property type="project" value="TreeGrafter"/>
</dbReference>
<reference evidence="9 10" key="1">
    <citation type="submission" date="2019-03" db="EMBL/GenBank/DDBJ databases">
        <title>Genomic Encyclopedia of Type Strains, Phase IV (KMG-IV): sequencing the most valuable type-strain genomes for metagenomic binning, comparative biology and taxonomic classification.</title>
        <authorList>
            <person name="Goeker M."/>
        </authorList>
    </citation>
    <scope>NUCLEOTIDE SEQUENCE [LARGE SCALE GENOMIC DNA]</scope>
    <source>
        <strain evidence="9 10">DSM 28867</strain>
    </source>
</reference>
<evidence type="ECO:0000256" key="5">
    <source>
        <dbReference type="ARBA" id="ARBA00022980"/>
    </source>
</evidence>
<accession>A0A4R8A4F6</accession>
<keyword evidence="6 8" id="KW-0687">Ribonucleoprotein</keyword>
<keyword evidence="5 8" id="KW-0689">Ribosomal protein</keyword>
<dbReference type="AlphaFoldDB" id="A0A4R8A4F6"/>
<proteinExistence type="inferred from homology"/>
<keyword evidence="10" id="KW-1185">Reference proteome</keyword>
<evidence type="ECO:0000313" key="10">
    <source>
        <dbReference type="Proteomes" id="UP000294743"/>
    </source>
</evidence>
<dbReference type="Pfam" id="PF01649">
    <property type="entry name" value="Ribosomal_S20p"/>
    <property type="match status" value="1"/>
</dbReference>
<dbReference type="GO" id="GO:0006412">
    <property type="term" value="P:translation"/>
    <property type="evidence" value="ECO:0007669"/>
    <property type="project" value="UniProtKB-UniRule"/>
</dbReference>
<dbReference type="InterPro" id="IPR002583">
    <property type="entry name" value="Ribosomal_bS20"/>
</dbReference>
<evidence type="ECO:0000256" key="3">
    <source>
        <dbReference type="ARBA" id="ARBA00022730"/>
    </source>
</evidence>
<dbReference type="PANTHER" id="PTHR33398">
    <property type="entry name" value="30S RIBOSOMAL PROTEIN S20"/>
    <property type="match status" value="1"/>
</dbReference>
<comment type="function">
    <text evidence="1 8">Binds directly to 16S ribosomal RNA.</text>
</comment>
<dbReference type="NCBIfam" id="TIGR00029">
    <property type="entry name" value="S20"/>
    <property type="match status" value="1"/>
</dbReference>
<evidence type="ECO:0000256" key="4">
    <source>
        <dbReference type="ARBA" id="ARBA00022884"/>
    </source>
</evidence>
<dbReference type="FunFam" id="1.20.58.110:FF:000001">
    <property type="entry name" value="30S ribosomal protein S20"/>
    <property type="match status" value="1"/>
</dbReference>
<dbReference type="PANTHER" id="PTHR33398:SF1">
    <property type="entry name" value="SMALL RIBOSOMAL SUBUNIT PROTEIN BS20C"/>
    <property type="match status" value="1"/>
</dbReference>
<evidence type="ECO:0000256" key="7">
    <source>
        <dbReference type="ARBA" id="ARBA00035136"/>
    </source>
</evidence>
<dbReference type="EMBL" id="SODD01000004">
    <property type="protein sequence ID" value="TDW25482.1"/>
    <property type="molecule type" value="Genomic_DNA"/>
</dbReference>
<gene>
    <name evidence="8" type="primary">rpsT</name>
    <name evidence="9" type="ORF">EDD63_1049</name>
</gene>
<dbReference type="Gene3D" id="1.20.58.110">
    <property type="entry name" value="Ribosomal protein S20"/>
    <property type="match status" value="1"/>
</dbReference>
<dbReference type="HAMAP" id="MF_00500">
    <property type="entry name" value="Ribosomal_bS20"/>
    <property type="match status" value="1"/>
</dbReference>
<protein>
    <recommendedName>
        <fullName evidence="7 8">Small ribosomal subunit protein bS20</fullName>
    </recommendedName>
</protein>
<dbReference type="SUPFAM" id="SSF46992">
    <property type="entry name" value="Ribosomal protein S20"/>
    <property type="match status" value="1"/>
</dbReference>
<organism evidence="9 10">
    <name type="scientific">Breznakia blatticola</name>
    <dbReference type="NCBI Taxonomy" id="1754012"/>
    <lineage>
        <taxon>Bacteria</taxon>
        <taxon>Bacillati</taxon>
        <taxon>Bacillota</taxon>
        <taxon>Erysipelotrichia</taxon>
        <taxon>Erysipelotrichales</taxon>
        <taxon>Erysipelotrichaceae</taxon>
        <taxon>Breznakia</taxon>
    </lineage>
</organism>
<evidence type="ECO:0000256" key="8">
    <source>
        <dbReference type="HAMAP-Rule" id="MF_00500"/>
    </source>
</evidence>
<sequence length="87" mass="9616">MPNIKSQKKRVITNDKKRLANASQKTKIKTAIKAVLSAVEANDKDAATKAYAEASKQLDRSITSNIHHKNYVSRQKARLAKAVNAVK</sequence>
<dbReference type="Proteomes" id="UP000294743">
    <property type="component" value="Unassembled WGS sequence"/>
</dbReference>
<evidence type="ECO:0000256" key="2">
    <source>
        <dbReference type="ARBA" id="ARBA00007634"/>
    </source>
</evidence>
<dbReference type="RefSeq" id="WP_134167970.1">
    <property type="nucleotide sequence ID" value="NZ_SODD01000004.1"/>
</dbReference>
<comment type="similarity">
    <text evidence="2 8">Belongs to the bacterial ribosomal protein bS20 family.</text>
</comment>
<evidence type="ECO:0000256" key="1">
    <source>
        <dbReference type="ARBA" id="ARBA00003134"/>
    </source>
</evidence>
<keyword evidence="3 8" id="KW-0699">rRNA-binding</keyword>
<evidence type="ECO:0000313" key="9">
    <source>
        <dbReference type="EMBL" id="TDW25482.1"/>
    </source>
</evidence>
<keyword evidence="4 8" id="KW-0694">RNA-binding</keyword>